<dbReference type="PROSITE" id="PS51755">
    <property type="entry name" value="OMPR_PHOB"/>
    <property type="match status" value="1"/>
</dbReference>
<dbReference type="AlphaFoldDB" id="A0A938X021"/>
<dbReference type="PROSITE" id="PS50110">
    <property type="entry name" value="RESPONSE_REGULATORY"/>
    <property type="match status" value="1"/>
</dbReference>
<dbReference type="RefSeq" id="WP_204907891.1">
    <property type="nucleotide sequence ID" value="NZ_JACJLV010000003.1"/>
</dbReference>
<dbReference type="Proteomes" id="UP000713880">
    <property type="component" value="Unassembled WGS sequence"/>
</dbReference>
<dbReference type="Pfam" id="PF00486">
    <property type="entry name" value="Trans_reg_C"/>
    <property type="match status" value="1"/>
</dbReference>
<evidence type="ECO:0000256" key="3">
    <source>
        <dbReference type="ARBA" id="ARBA00023012"/>
    </source>
</evidence>
<organism evidence="12 13">
    <name type="scientific">Mordavella massiliensis</name>
    <dbReference type="NCBI Taxonomy" id="1871024"/>
    <lineage>
        <taxon>Bacteria</taxon>
        <taxon>Bacillati</taxon>
        <taxon>Bacillota</taxon>
        <taxon>Clostridia</taxon>
        <taxon>Eubacteriales</taxon>
        <taxon>Clostridiaceae</taxon>
        <taxon>Mordavella</taxon>
    </lineage>
</organism>
<sequence>MQKILLLEDDRNLNRGISLKLEKEGYQVFSAFSAKEAEELFDAAGPDLIISDVNLPDKSGLDFCREIRKKSQVYLIFLTALDSEVDMVNAYDLGADDYITKPFSLLVLVSKVHALMRRARQAGEEQKTEIRSGEIRVSYQDMRAYRGGEELSLSKKELQLLLYFMENAGQILSKEQILAHVWDVDGQFVDDNTVPVNVSRLKRKIGGEWIQNVRGMGYLWIQESVKE</sequence>
<keyword evidence="4" id="KW-0805">Transcription regulation</keyword>
<dbReference type="Pfam" id="PF00072">
    <property type="entry name" value="Response_reg"/>
    <property type="match status" value="1"/>
</dbReference>
<feature type="modified residue" description="4-aspartylphosphate" evidence="8">
    <location>
        <position position="52"/>
    </location>
</feature>
<dbReference type="SUPFAM" id="SSF52172">
    <property type="entry name" value="CheY-like"/>
    <property type="match status" value="1"/>
</dbReference>
<evidence type="ECO:0000256" key="5">
    <source>
        <dbReference type="ARBA" id="ARBA00023125"/>
    </source>
</evidence>
<evidence type="ECO:0000259" key="10">
    <source>
        <dbReference type="PROSITE" id="PS50110"/>
    </source>
</evidence>
<dbReference type="CDD" id="cd17574">
    <property type="entry name" value="REC_OmpR"/>
    <property type="match status" value="1"/>
</dbReference>
<dbReference type="GO" id="GO:0006355">
    <property type="term" value="P:regulation of DNA-templated transcription"/>
    <property type="evidence" value="ECO:0007669"/>
    <property type="project" value="InterPro"/>
</dbReference>
<keyword evidence="13" id="KW-1185">Reference proteome</keyword>
<dbReference type="SUPFAM" id="SSF46894">
    <property type="entry name" value="C-terminal effector domain of the bipartite response regulators"/>
    <property type="match status" value="1"/>
</dbReference>
<proteinExistence type="predicted"/>
<dbReference type="GO" id="GO:0000156">
    <property type="term" value="F:phosphorelay response regulator activity"/>
    <property type="evidence" value="ECO:0007669"/>
    <property type="project" value="TreeGrafter"/>
</dbReference>
<keyword evidence="6" id="KW-0804">Transcription</keyword>
<evidence type="ECO:0000313" key="13">
    <source>
        <dbReference type="Proteomes" id="UP000713880"/>
    </source>
</evidence>
<feature type="DNA-binding region" description="OmpR/PhoB-type" evidence="9">
    <location>
        <begin position="127"/>
        <end position="222"/>
    </location>
</feature>
<reference evidence="12" key="1">
    <citation type="submission" date="2020-08" db="EMBL/GenBank/DDBJ databases">
        <authorList>
            <person name="Cejkova D."/>
            <person name="Kubasova T."/>
            <person name="Jahodarova E."/>
            <person name="Rychlik I."/>
        </authorList>
    </citation>
    <scope>NUCLEOTIDE SEQUENCE</scope>
    <source>
        <strain evidence="12">An420c</strain>
    </source>
</reference>
<name>A0A938X021_9CLOT</name>
<dbReference type="GO" id="GO:0005829">
    <property type="term" value="C:cytosol"/>
    <property type="evidence" value="ECO:0007669"/>
    <property type="project" value="TreeGrafter"/>
</dbReference>
<dbReference type="InterPro" id="IPR036388">
    <property type="entry name" value="WH-like_DNA-bd_sf"/>
</dbReference>
<dbReference type="SMART" id="SM00862">
    <property type="entry name" value="Trans_reg_C"/>
    <property type="match status" value="1"/>
</dbReference>
<evidence type="ECO:0000256" key="1">
    <source>
        <dbReference type="ARBA" id="ARBA00018672"/>
    </source>
</evidence>
<dbReference type="InterPro" id="IPR001789">
    <property type="entry name" value="Sig_transdc_resp-reg_receiver"/>
</dbReference>
<dbReference type="GO" id="GO:0032993">
    <property type="term" value="C:protein-DNA complex"/>
    <property type="evidence" value="ECO:0007669"/>
    <property type="project" value="TreeGrafter"/>
</dbReference>
<dbReference type="InterPro" id="IPR016032">
    <property type="entry name" value="Sig_transdc_resp-reg_C-effctor"/>
</dbReference>
<dbReference type="InterPro" id="IPR001867">
    <property type="entry name" value="OmpR/PhoB-type_DNA-bd"/>
</dbReference>
<dbReference type="Gene3D" id="3.40.50.2300">
    <property type="match status" value="1"/>
</dbReference>
<keyword evidence="3" id="KW-0902">Two-component regulatory system</keyword>
<feature type="domain" description="OmpR/PhoB-type" evidence="11">
    <location>
        <begin position="127"/>
        <end position="222"/>
    </location>
</feature>
<evidence type="ECO:0000256" key="7">
    <source>
        <dbReference type="ARBA" id="ARBA00024867"/>
    </source>
</evidence>
<evidence type="ECO:0000256" key="4">
    <source>
        <dbReference type="ARBA" id="ARBA00023015"/>
    </source>
</evidence>
<comment type="function">
    <text evidence="7">May play the central regulatory role in sporulation. It may be an element of the effector pathway responsible for the activation of sporulation genes in response to nutritional stress. Spo0A may act in concert with spo0H (a sigma factor) to control the expression of some genes that are critical to the sporulation process.</text>
</comment>
<dbReference type="SMART" id="SM00448">
    <property type="entry name" value="REC"/>
    <property type="match status" value="1"/>
</dbReference>
<dbReference type="CDD" id="cd00383">
    <property type="entry name" value="trans_reg_C"/>
    <property type="match status" value="1"/>
</dbReference>
<dbReference type="InterPro" id="IPR011006">
    <property type="entry name" value="CheY-like_superfamily"/>
</dbReference>
<dbReference type="GO" id="GO:0000976">
    <property type="term" value="F:transcription cis-regulatory region binding"/>
    <property type="evidence" value="ECO:0007669"/>
    <property type="project" value="TreeGrafter"/>
</dbReference>
<evidence type="ECO:0000313" key="12">
    <source>
        <dbReference type="EMBL" id="MBM6825832.1"/>
    </source>
</evidence>
<dbReference type="PANTHER" id="PTHR48111">
    <property type="entry name" value="REGULATOR OF RPOS"/>
    <property type="match status" value="1"/>
</dbReference>
<evidence type="ECO:0000256" key="6">
    <source>
        <dbReference type="ARBA" id="ARBA00023163"/>
    </source>
</evidence>
<evidence type="ECO:0000256" key="9">
    <source>
        <dbReference type="PROSITE-ProRule" id="PRU01091"/>
    </source>
</evidence>
<dbReference type="Gene3D" id="1.10.10.10">
    <property type="entry name" value="Winged helix-like DNA-binding domain superfamily/Winged helix DNA-binding domain"/>
    <property type="match status" value="1"/>
</dbReference>
<gene>
    <name evidence="12" type="ORF">H6A13_01760</name>
</gene>
<keyword evidence="2 8" id="KW-0597">Phosphoprotein</keyword>
<dbReference type="EMBL" id="JACJLV010000003">
    <property type="protein sequence ID" value="MBM6825832.1"/>
    <property type="molecule type" value="Genomic_DNA"/>
</dbReference>
<evidence type="ECO:0000256" key="2">
    <source>
        <dbReference type="ARBA" id="ARBA00022553"/>
    </source>
</evidence>
<dbReference type="InterPro" id="IPR039420">
    <property type="entry name" value="WalR-like"/>
</dbReference>
<evidence type="ECO:0000256" key="8">
    <source>
        <dbReference type="PROSITE-ProRule" id="PRU00169"/>
    </source>
</evidence>
<protein>
    <recommendedName>
        <fullName evidence="1">Stage 0 sporulation protein A homolog</fullName>
    </recommendedName>
</protein>
<dbReference type="PANTHER" id="PTHR48111:SF40">
    <property type="entry name" value="PHOSPHATE REGULON TRANSCRIPTIONAL REGULATORY PROTEIN PHOB"/>
    <property type="match status" value="1"/>
</dbReference>
<keyword evidence="5 9" id="KW-0238">DNA-binding</keyword>
<feature type="domain" description="Response regulatory" evidence="10">
    <location>
        <begin position="3"/>
        <end position="116"/>
    </location>
</feature>
<accession>A0A938X021</accession>
<comment type="caution">
    <text evidence="12">The sequence shown here is derived from an EMBL/GenBank/DDBJ whole genome shotgun (WGS) entry which is preliminary data.</text>
</comment>
<evidence type="ECO:0000259" key="11">
    <source>
        <dbReference type="PROSITE" id="PS51755"/>
    </source>
</evidence>
<reference evidence="12" key="2">
    <citation type="journal article" date="2021" name="Sci. Rep.">
        <title>The distribution of antibiotic resistance genes in chicken gut microbiota commensals.</title>
        <authorList>
            <person name="Juricova H."/>
            <person name="Matiasovicova J."/>
            <person name="Kubasova T."/>
            <person name="Cejkova D."/>
            <person name="Rychlik I."/>
        </authorList>
    </citation>
    <scope>NUCLEOTIDE SEQUENCE</scope>
    <source>
        <strain evidence="12">An420c</strain>
    </source>
</reference>